<proteinExistence type="predicted"/>
<name>A0A7J7IFQ5_9RHOD</name>
<dbReference type="Proteomes" id="UP000530660">
    <property type="component" value="Unassembled WGS sequence"/>
</dbReference>
<keyword evidence="1" id="KW-0732">Signal</keyword>
<sequence length="221" mass="23373">MRFLLFLLSVLVLWSSVQGSFAAAAVVRVSASSSGGVLNEDVAETLNYTHFDYTLLNALHHKNPKICINEALTIGAANVADLLTYCSVEEIKSSTCHFVTPELIRETLAQAGFVGGEYVGVELATSLPASYFNWTLGEGLAGEKGWKAALLAMPTLLEKLGPELSAQRLNLAGAGTAVLRTDLVYTFVVLGASSNQTCYGDGPGQQVFSFGGPDSGYITAL</sequence>
<feature type="signal peptide" evidence="1">
    <location>
        <begin position="1"/>
        <end position="19"/>
    </location>
</feature>
<organism evidence="2 3">
    <name type="scientific">Cyanidiococcus yangmingshanensis</name>
    <dbReference type="NCBI Taxonomy" id="2690220"/>
    <lineage>
        <taxon>Eukaryota</taxon>
        <taxon>Rhodophyta</taxon>
        <taxon>Bangiophyceae</taxon>
        <taxon>Cyanidiales</taxon>
        <taxon>Cyanidiaceae</taxon>
        <taxon>Cyanidiococcus</taxon>
    </lineage>
</organism>
<evidence type="ECO:0000313" key="2">
    <source>
        <dbReference type="EMBL" id="KAF6001499.1"/>
    </source>
</evidence>
<dbReference type="EMBL" id="VWRR01000014">
    <property type="protein sequence ID" value="KAF6001499.1"/>
    <property type="molecule type" value="Genomic_DNA"/>
</dbReference>
<reference evidence="2 3" key="1">
    <citation type="journal article" date="2020" name="J. Phycol.">
        <title>Comparative genome analysis reveals Cyanidiococcus gen. nov., a new extremophilic red algal genus sister to Cyanidioschyzon (Cyanidioschyzonaceae, Rhodophyta).</title>
        <authorList>
            <person name="Liu S.-L."/>
            <person name="Chiang Y.-R."/>
            <person name="Yoon H.S."/>
            <person name="Fu H.-Y."/>
        </authorList>
    </citation>
    <scope>NUCLEOTIDE SEQUENCE [LARGE SCALE GENOMIC DNA]</scope>
    <source>
        <strain evidence="2 3">THAL066</strain>
    </source>
</reference>
<protein>
    <submittedName>
        <fullName evidence="2">Uncharacterized protein</fullName>
    </submittedName>
</protein>
<accession>A0A7J7IFQ5</accession>
<gene>
    <name evidence="2" type="ORF">F1559_002185</name>
</gene>
<feature type="chain" id="PRO_5029789454" evidence="1">
    <location>
        <begin position="20"/>
        <end position="221"/>
    </location>
</feature>
<keyword evidence="3" id="KW-1185">Reference proteome</keyword>
<dbReference type="AlphaFoldDB" id="A0A7J7IFQ5"/>
<evidence type="ECO:0000256" key="1">
    <source>
        <dbReference type="SAM" id="SignalP"/>
    </source>
</evidence>
<evidence type="ECO:0000313" key="3">
    <source>
        <dbReference type="Proteomes" id="UP000530660"/>
    </source>
</evidence>
<comment type="caution">
    <text evidence="2">The sequence shown here is derived from an EMBL/GenBank/DDBJ whole genome shotgun (WGS) entry which is preliminary data.</text>
</comment>